<organism evidence="1 2">
    <name type="scientific">Rhizobium terricola</name>
    <dbReference type="NCBI Taxonomy" id="2728849"/>
    <lineage>
        <taxon>Bacteria</taxon>
        <taxon>Pseudomonadati</taxon>
        <taxon>Pseudomonadota</taxon>
        <taxon>Alphaproteobacteria</taxon>
        <taxon>Hyphomicrobiales</taxon>
        <taxon>Rhizobiaceae</taxon>
        <taxon>Rhizobium/Agrobacterium group</taxon>
        <taxon>Rhizobium</taxon>
    </lineage>
</organism>
<evidence type="ECO:0000313" key="1">
    <source>
        <dbReference type="EMBL" id="NML76870.1"/>
    </source>
</evidence>
<reference evidence="1 2" key="1">
    <citation type="submission" date="2020-04" db="EMBL/GenBank/DDBJ databases">
        <title>Rhizobium sp. S-51 isolated from soil.</title>
        <authorList>
            <person name="Dahal R.H."/>
        </authorList>
    </citation>
    <scope>NUCLEOTIDE SEQUENCE [LARGE SCALE GENOMIC DNA]</scope>
    <source>
        <strain evidence="1 2">S-51</strain>
    </source>
</reference>
<dbReference type="AlphaFoldDB" id="A0A7Y0B0K2"/>
<sequence length="148" mass="15942">MTVAAHSKPTLPPELMAQYHVEPDGRVLLRAVRSARGGEVLFPPRQFSGPDLAPTEELLLSGDGRVNCLTRVRVRPPYELPPGYMIGFVDLDAAPLRLFGLFDGETELSPGSRVALRLRAIGVDNDGNPCLRPIFVPASGNSKEGTAP</sequence>
<proteinExistence type="predicted"/>
<accession>A0A7Y0B0K2</accession>
<protein>
    <recommendedName>
        <fullName evidence="3">DUF35 domain-containing protein</fullName>
    </recommendedName>
</protein>
<keyword evidence="2" id="KW-1185">Reference proteome</keyword>
<dbReference type="EMBL" id="JABBGK010000009">
    <property type="protein sequence ID" value="NML76870.1"/>
    <property type="molecule type" value="Genomic_DNA"/>
</dbReference>
<dbReference type="Proteomes" id="UP000541470">
    <property type="component" value="Unassembled WGS sequence"/>
</dbReference>
<dbReference type="InterPro" id="IPR012340">
    <property type="entry name" value="NA-bd_OB-fold"/>
</dbReference>
<evidence type="ECO:0000313" key="2">
    <source>
        <dbReference type="Proteomes" id="UP000541470"/>
    </source>
</evidence>
<comment type="caution">
    <text evidence="1">The sequence shown here is derived from an EMBL/GenBank/DDBJ whole genome shotgun (WGS) entry which is preliminary data.</text>
</comment>
<gene>
    <name evidence="1" type="ORF">HHL25_22265</name>
</gene>
<dbReference type="RefSeq" id="WP_169595437.1">
    <property type="nucleotide sequence ID" value="NZ_JABBGK010000009.1"/>
</dbReference>
<evidence type="ECO:0008006" key="3">
    <source>
        <dbReference type="Google" id="ProtNLM"/>
    </source>
</evidence>
<dbReference type="SUPFAM" id="SSF50249">
    <property type="entry name" value="Nucleic acid-binding proteins"/>
    <property type="match status" value="1"/>
</dbReference>
<name>A0A7Y0B0K2_9HYPH</name>